<reference evidence="1 2" key="1">
    <citation type="submission" date="2021-01" db="EMBL/GenBank/DDBJ databases">
        <title>Azospirillum sp. YIM DDC1 draft genome.</title>
        <authorList>
            <person name="Wang Y.-X."/>
        </authorList>
    </citation>
    <scope>NUCLEOTIDE SEQUENCE [LARGE SCALE GENOMIC DNA]</scope>
    <source>
        <strain evidence="1 2">YIM DDC1</strain>
    </source>
</reference>
<sequence>MSWHSRDFITTALYDGMCDLAAAVDRILAASDGASGDVDPALVRLYRTVRAAREDAVAMCQEIEQPEE</sequence>
<evidence type="ECO:0000313" key="2">
    <source>
        <dbReference type="Proteomes" id="UP000654452"/>
    </source>
</evidence>
<protein>
    <submittedName>
        <fullName evidence="1">Uncharacterized protein</fullName>
    </submittedName>
</protein>
<keyword evidence="2" id="KW-1185">Reference proteome</keyword>
<organism evidence="1 2">
    <name type="scientific">Azospirillum aestuarii</name>
    <dbReference type="NCBI Taxonomy" id="2802052"/>
    <lineage>
        <taxon>Bacteria</taxon>
        <taxon>Pseudomonadati</taxon>
        <taxon>Pseudomonadota</taxon>
        <taxon>Alphaproteobacteria</taxon>
        <taxon>Rhodospirillales</taxon>
        <taxon>Azospirillaceae</taxon>
        <taxon>Azospirillum</taxon>
    </lineage>
</organism>
<proteinExistence type="predicted"/>
<dbReference type="EMBL" id="JAEPIV010000001">
    <property type="protein sequence ID" value="MBK4717549.1"/>
    <property type="molecule type" value="Genomic_DNA"/>
</dbReference>
<gene>
    <name evidence="1" type="ORF">JJL56_01560</name>
</gene>
<comment type="caution">
    <text evidence="1">The sequence shown here is derived from an EMBL/GenBank/DDBJ whole genome shotgun (WGS) entry which is preliminary data.</text>
</comment>
<dbReference type="Proteomes" id="UP000654452">
    <property type="component" value="Unassembled WGS sequence"/>
</dbReference>
<name>A0ABS1HRX2_9PROT</name>
<accession>A0ABS1HRX2</accession>
<dbReference type="RefSeq" id="WP_200483917.1">
    <property type="nucleotide sequence ID" value="NZ_JAEPIV010000001.1"/>
</dbReference>
<evidence type="ECO:0000313" key="1">
    <source>
        <dbReference type="EMBL" id="MBK4717549.1"/>
    </source>
</evidence>